<dbReference type="AlphaFoldDB" id="A0A0F8XX16"/>
<reference evidence="1" key="1">
    <citation type="journal article" date="2015" name="Nature">
        <title>Complex archaea that bridge the gap between prokaryotes and eukaryotes.</title>
        <authorList>
            <person name="Spang A."/>
            <person name="Saw J.H."/>
            <person name="Jorgensen S.L."/>
            <person name="Zaremba-Niedzwiedzka K."/>
            <person name="Martijn J."/>
            <person name="Lind A.E."/>
            <person name="van Eijk R."/>
            <person name="Schleper C."/>
            <person name="Guy L."/>
            <person name="Ettema T.J."/>
        </authorList>
    </citation>
    <scope>NUCLEOTIDE SEQUENCE</scope>
</reference>
<name>A0A0F8XX16_9ZZZZ</name>
<sequence length="118" mass="12938">MMPGEEAQKLIADAAEAQEVFGDDVLEQWAQDHPIEVEPPADLLCLTCRGLLVVDGDGWWWCHGCEDDVYVGECKECGGPPDQRVVSNMRCERCAYGKDAQGLRGQHVSEAASVSVYP</sequence>
<dbReference type="EMBL" id="LAZR01056694">
    <property type="protein sequence ID" value="KKK73647.1"/>
    <property type="molecule type" value="Genomic_DNA"/>
</dbReference>
<gene>
    <name evidence="1" type="ORF">LCGC14_2891770</name>
</gene>
<protein>
    <submittedName>
        <fullName evidence="1">Uncharacterized protein</fullName>
    </submittedName>
</protein>
<organism evidence="1">
    <name type="scientific">marine sediment metagenome</name>
    <dbReference type="NCBI Taxonomy" id="412755"/>
    <lineage>
        <taxon>unclassified sequences</taxon>
        <taxon>metagenomes</taxon>
        <taxon>ecological metagenomes</taxon>
    </lineage>
</organism>
<accession>A0A0F8XX16</accession>
<evidence type="ECO:0000313" key="1">
    <source>
        <dbReference type="EMBL" id="KKK73647.1"/>
    </source>
</evidence>
<comment type="caution">
    <text evidence="1">The sequence shown here is derived from an EMBL/GenBank/DDBJ whole genome shotgun (WGS) entry which is preliminary data.</text>
</comment>
<proteinExistence type="predicted"/>